<reference evidence="3 4" key="1">
    <citation type="submission" date="2014-07" db="EMBL/GenBank/DDBJ databases">
        <title>Draft genome of Clostridium celerecrescens 152B isolated from sediments associated with methane hydrate from Krishna Godavari basin.</title>
        <authorList>
            <person name="Honkalas V.S."/>
            <person name="Dabir A.P."/>
            <person name="Arora P."/>
            <person name="Dhakephalkar P.K."/>
        </authorList>
    </citation>
    <scope>NUCLEOTIDE SEQUENCE [LARGE SCALE GENOMIC DNA]</scope>
    <source>
        <strain evidence="3 4">152B</strain>
    </source>
</reference>
<evidence type="ECO:0000256" key="1">
    <source>
        <dbReference type="SAM" id="Phobius"/>
    </source>
</evidence>
<evidence type="ECO:0000313" key="4">
    <source>
        <dbReference type="Proteomes" id="UP000028525"/>
    </source>
</evidence>
<evidence type="ECO:0000313" key="3">
    <source>
        <dbReference type="EMBL" id="KEZ90087.1"/>
    </source>
</evidence>
<organism evidence="3 4">
    <name type="scientific">Lacrimispora celerecrescens</name>
    <dbReference type="NCBI Taxonomy" id="29354"/>
    <lineage>
        <taxon>Bacteria</taxon>
        <taxon>Bacillati</taxon>
        <taxon>Bacillota</taxon>
        <taxon>Clostridia</taxon>
        <taxon>Lachnospirales</taxon>
        <taxon>Lachnospiraceae</taxon>
        <taxon>Lacrimispora</taxon>
    </lineage>
</organism>
<dbReference type="STRING" id="29354.IO98_11355"/>
<accession>A0A084JMA3</accession>
<protein>
    <recommendedName>
        <fullName evidence="2">YcxB-like C-terminal domain-containing protein</fullName>
    </recommendedName>
</protein>
<gene>
    <name evidence="3" type="ORF">IO98_11355</name>
</gene>
<sequence length="163" mass="18861">MKYEYTYRNTAADIWQLSMYYIYGSLVGVCNIIFTTAVFVLGIVRWNSSGLFFRFGVILGFCLFPLIQPVLIYWKARKQAAVINQDTKVSFDDWGIHIKQGEKCSEIKWEKIKRIAKKPNMILIFSDSTHGFVLTTRVLKEEKDEFYAYVVSKIKTGGKRTAS</sequence>
<dbReference type="Pfam" id="PF14317">
    <property type="entry name" value="YcxB"/>
    <property type="match status" value="1"/>
</dbReference>
<evidence type="ECO:0000259" key="2">
    <source>
        <dbReference type="Pfam" id="PF14317"/>
    </source>
</evidence>
<comment type="caution">
    <text evidence="3">The sequence shown here is derived from an EMBL/GenBank/DDBJ whole genome shotgun (WGS) entry which is preliminary data.</text>
</comment>
<feature type="domain" description="YcxB-like C-terminal" evidence="2">
    <location>
        <begin position="91"/>
        <end position="147"/>
    </location>
</feature>
<keyword evidence="1" id="KW-1133">Transmembrane helix</keyword>
<proteinExistence type="predicted"/>
<dbReference type="AlphaFoldDB" id="A0A084JMA3"/>
<dbReference type="RefSeq" id="WP_038281022.1">
    <property type="nucleotide sequence ID" value="NZ_JPME01000013.1"/>
</dbReference>
<feature type="transmembrane region" description="Helical" evidence="1">
    <location>
        <begin position="20"/>
        <end position="44"/>
    </location>
</feature>
<keyword evidence="4" id="KW-1185">Reference proteome</keyword>
<feature type="transmembrane region" description="Helical" evidence="1">
    <location>
        <begin position="51"/>
        <end position="74"/>
    </location>
</feature>
<dbReference type="Proteomes" id="UP000028525">
    <property type="component" value="Unassembled WGS sequence"/>
</dbReference>
<dbReference type="InterPro" id="IPR025588">
    <property type="entry name" value="YcxB-like_C"/>
</dbReference>
<keyword evidence="1" id="KW-0812">Transmembrane</keyword>
<name>A0A084JMA3_9FIRM</name>
<keyword evidence="1" id="KW-0472">Membrane</keyword>
<dbReference type="EMBL" id="JPME01000013">
    <property type="protein sequence ID" value="KEZ90087.1"/>
    <property type="molecule type" value="Genomic_DNA"/>
</dbReference>
<dbReference type="OrthoDB" id="2002442at2"/>